<evidence type="ECO:0000256" key="1">
    <source>
        <dbReference type="SAM" id="MobiDB-lite"/>
    </source>
</evidence>
<feature type="compositionally biased region" description="Low complexity" evidence="1">
    <location>
        <begin position="650"/>
        <end position="671"/>
    </location>
</feature>
<keyword evidence="3" id="KW-1185">Reference proteome</keyword>
<dbReference type="Proteomes" id="UP000325440">
    <property type="component" value="Unassembled WGS sequence"/>
</dbReference>
<sequence>MLRMEMYVSCIKIFGVPIVPPLMTDEKKQQMKEFKEKAMAFENKLKGKRISLDSGVMTASVEMQKLDNYESPTNVLKEIAYCDANGINTIPTENKMETESSVSPETPTLVSEEKHILKDSVFDKNLLSKKADNVSLNGKSCDSLNSKQESNHILTISNLTIRDGEYLNDNSLSNKQSSIIKSENVATVENSCGTLISKQESTKLLTVTNANCNDKYNATIEQTPRLRTNSYTLSSPSPIMVAFLNSQVQQQLIEPKGLENNVNSTKESKSEPCMSYAVNNCDENILKVKSISLHSVPDSFNNQAVINNLAKYKQLSITDKHIEDQTIFDQSQLDERGSVTTIGTNFSNDESIVGSVVTICNENDRTSSPMTYSKSIKNCCCRHSDDEYSLCSNNTQYQTPEELNLEVERLRIEKLDIEKRHQDELAYLIKKQREEQEQIAVRYYLITRSTSGMSLDDSEYSVYSSKHMKSNSLSSSIISNCSSNKNLVSSSPRPKTPSNSPLLQQNIKFYHRIRGSLGARWSRAPSEVEHSAATIINAGVRGYLTRRLLRTEKAQLLKKTILDSLKTALVMHMELKKQKPTESDLELHRRIINQLTTACYDLNDLILGSIHERMIIIRSDRERLMAVKMRRRSSSGLITKLSRSSKQPKKSTSAYSLSKKTSSTSSTYSDKSSYKKY</sequence>
<dbReference type="GO" id="GO:0005814">
    <property type="term" value="C:centriole"/>
    <property type="evidence" value="ECO:0007669"/>
    <property type="project" value="InterPro"/>
</dbReference>
<dbReference type="AlphaFoldDB" id="A0A5E4N7R3"/>
<accession>A0A5E4N7R3</accession>
<dbReference type="PANTHER" id="PTHR13594:SF1">
    <property type="entry name" value="CENTRIOLAR COILED-COIL PROTEIN OF 110 KDA"/>
    <property type="match status" value="1"/>
</dbReference>
<dbReference type="GO" id="GO:0032465">
    <property type="term" value="P:regulation of cytokinesis"/>
    <property type="evidence" value="ECO:0007669"/>
    <property type="project" value="InterPro"/>
</dbReference>
<name>A0A5E4N7R3_9HEMI</name>
<proteinExistence type="predicted"/>
<evidence type="ECO:0000313" key="2">
    <source>
        <dbReference type="EMBL" id="VVC39970.1"/>
    </source>
</evidence>
<feature type="compositionally biased region" description="Polar residues" evidence="1">
    <location>
        <begin position="635"/>
        <end position="645"/>
    </location>
</feature>
<organism evidence="2 3">
    <name type="scientific">Cinara cedri</name>
    <dbReference type="NCBI Taxonomy" id="506608"/>
    <lineage>
        <taxon>Eukaryota</taxon>
        <taxon>Metazoa</taxon>
        <taxon>Ecdysozoa</taxon>
        <taxon>Arthropoda</taxon>
        <taxon>Hexapoda</taxon>
        <taxon>Insecta</taxon>
        <taxon>Pterygota</taxon>
        <taxon>Neoptera</taxon>
        <taxon>Paraneoptera</taxon>
        <taxon>Hemiptera</taxon>
        <taxon>Sternorrhyncha</taxon>
        <taxon>Aphidomorpha</taxon>
        <taxon>Aphidoidea</taxon>
        <taxon>Aphididae</taxon>
        <taxon>Lachninae</taxon>
        <taxon>Cinara</taxon>
    </lineage>
</organism>
<dbReference type="GO" id="GO:0032053">
    <property type="term" value="P:ciliary basal body organization"/>
    <property type="evidence" value="ECO:0007669"/>
    <property type="project" value="TreeGrafter"/>
</dbReference>
<evidence type="ECO:0000313" key="3">
    <source>
        <dbReference type="Proteomes" id="UP000325440"/>
    </source>
</evidence>
<dbReference type="GO" id="GO:0007099">
    <property type="term" value="P:centriole replication"/>
    <property type="evidence" value="ECO:0007669"/>
    <property type="project" value="InterPro"/>
</dbReference>
<dbReference type="PROSITE" id="PS50096">
    <property type="entry name" value="IQ"/>
    <property type="match status" value="1"/>
</dbReference>
<feature type="region of interest" description="Disordered" evidence="1">
    <location>
        <begin position="635"/>
        <end position="677"/>
    </location>
</feature>
<dbReference type="EMBL" id="CABPRJ010001899">
    <property type="protein sequence ID" value="VVC39970.1"/>
    <property type="molecule type" value="Genomic_DNA"/>
</dbReference>
<dbReference type="InterPro" id="IPR033207">
    <property type="entry name" value="CCP110"/>
</dbReference>
<dbReference type="OrthoDB" id="10028852at2759"/>
<reference evidence="2 3" key="1">
    <citation type="submission" date="2019-08" db="EMBL/GenBank/DDBJ databases">
        <authorList>
            <person name="Alioto T."/>
            <person name="Alioto T."/>
            <person name="Gomez Garrido J."/>
        </authorList>
    </citation>
    <scope>NUCLEOTIDE SEQUENCE [LARGE SCALE GENOMIC DNA]</scope>
</reference>
<dbReference type="Pfam" id="PF16025">
    <property type="entry name" value="CaM_bind"/>
    <property type="match status" value="1"/>
</dbReference>
<dbReference type="PANTHER" id="PTHR13594">
    <property type="entry name" value="CENTRIOLAR COILED-COIL PROTEIN OF 110 KDA"/>
    <property type="match status" value="1"/>
</dbReference>
<gene>
    <name evidence="2" type="ORF">CINCED_3A016023</name>
</gene>
<protein>
    <submittedName>
        <fullName evidence="2">IQ motif, EF-hand binding site</fullName>
    </submittedName>
</protein>
<dbReference type="GO" id="GO:1903723">
    <property type="term" value="P:negative regulation of centriole elongation"/>
    <property type="evidence" value="ECO:0007669"/>
    <property type="project" value="TreeGrafter"/>
</dbReference>